<protein>
    <recommendedName>
        <fullName evidence="4">Terminase</fullName>
    </recommendedName>
</protein>
<dbReference type="AlphaFoldDB" id="A0A1Y2JPX9"/>
<evidence type="ECO:0008006" key="4">
    <source>
        <dbReference type="Google" id="ProtNLM"/>
    </source>
</evidence>
<dbReference type="EMBL" id="NAFL01000243">
    <property type="protein sequence ID" value="OSJ33262.1"/>
    <property type="molecule type" value="Genomic_DNA"/>
</dbReference>
<proteinExistence type="predicted"/>
<dbReference type="Proteomes" id="UP000193335">
    <property type="component" value="Unassembled WGS sequence"/>
</dbReference>
<name>A0A1Y2JPX9_BRAJP</name>
<comment type="caution">
    <text evidence="2">The sequence shown here is derived from an EMBL/GenBank/DDBJ whole genome shotgun (WGS) entry which is preliminary data.</text>
</comment>
<evidence type="ECO:0000313" key="2">
    <source>
        <dbReference type="EMBL" id="OSJ33262.1"/>
    </source>
</evidence>
<organism evidence="2 3">
    <name type="scientific">Bradyrhizobium japonicum</name>
    <dbReference type="NCBI Taxonomy" id="375"/>
    <lineage>
        <taxon>Bacteria</taxon>
        <taxon>Pseudomonadati</taxon>
        <taxon>Pseudomonadota</taxon>
        <taxon>Alphaproteobacteria</taxon>
        <taxon>Hyphomicrobiales</taxon>
        <taxon>Nitrobacteraceae</taxon>
        <taxon>Bradyrhizobium</taxon>
    </lineage>
</organism>
<reference evidence="2 3" key="1">
    <citation type="submission" date="2017-03" db="EMBL/GenBank/DDBJ databases">
        <title>Whole genome sequences of fourteen strains of Bradyrhizobium canariense and one strain of Bradyrhizobium japonicum isolated from Lupinus (Papilionoideae: Genisteae) species in Algeria.</title>
        <authorList>
            <person name="Crovadore J."/>
            <person name="Chekireb D."/>
            <person name="Brachmann A."/>
            <person name="Chablais R."/>
            <person name="Cochard B."/>
            <person name="Lefort F."/>
        </authorList>
    </citation>
    <scope>NUCLEOTIDE SEQUENCE [LARGE SCALE GENOMIC DNA]</scope>
    <source>
        <strain evidence="2 3">UBMA197</strain>
    </source>
</reference>
<accession>A0A1Y2JPX9</accession>
<gene>
    <name evidence="2" type="ORF">BSZ19_16215</name>
</gene>
<evidence type="ECO:0000313" key="3">
    <source>
        <dbReference type="Proteomes" id="UP000193335"/>
    </source>
</evidence>
<sequence>MNLTKQNPAPSHLKAPTKKWWRAVTDEFDLEPHHLRLLQLAAEAWDSAQAARAVIQTEGMTFVDRFGSPRARPEVGIERDSRLAFARLVRELDLDCAPPSSTPRPPALNSNRRAANAR</sequence>
<feature type="region of interest" description="Disordered" evidence="1">
    <location>
        <begin position="95"/>
        <end position="118"/>
    </location>
</feature>
<evidence type="ECO:0000256" key="1">
    <source>
        <dbReference type="SAM" id="MobiDB-lite"/>
    </source>
</evidence>
<feature type="compositionally biased region" description="Low complexity" evidence="1">
    <location>
        <begin position="107"/>
        <end position="118"/>
    </location>
</feature>